<keyword evidence="4" id="KW-0496">Mitochondrion</keyword>
<dbReference type="GO" id="GO:1990904">
    <property type="term" value="C:ribonucleoprotein complex"/>
    <property type="evidence" value="ECO:0007669"/>
    <property type="project" value="UniProtKB-KW"/>
</dbReference>
<dbReference type="STRING" id="983966.A0A0H5C4P5"/>
<dbReference type="Proteomes" id="UP000094389">
    <property type="component" value="Unassembled WGS sequence"/>
</dbReference>
<accession>A0A0H5C4P5</accession>
<evidence type="ECO:0000256" key="5">
    <source>
        <dbReference type="ARBA" id="ARBA00023274"/>
    </source>
</evidence>
<evidence type="ECO:0000313" key="9">
    <source>
        <dbReference type="Proteomes" id="UP000038830"/>
    </source>
</evidence>
<dbReference type="EMBL" id="KV453928">
    <property type="protein sequence ID" value="ODV74387.1"/>
    <property type="molecule type" value="Genomic_DNA"/>
</dbReference>
<dbReference type="Proteomes" id="UP000038830">
    <property type="component" value="Unassembled WGS sequence"/>
</dbReference>
<keyword evidence="10" id="KW-1185">Reference proteome</keyword>
<evidence type="ECO:0000256" key="1">
    <source>
        <dbReference type="ARBA" id="ARBA00004173"/>
    </source>
</evidence>
<evidence type="ECO:0000256" key="2">
    <source>
        <dbReference type="ARBA" id="ARBA00008860"/>
    </source>
</evidence>
<organism evidence="7 9">
    <name type="scientific">Cyberlindnera jadinii (strain ATCC 18201 / CBS 1600 / BCRC 20928 / JCM 3617 / NBRC 0987 / NRRL Y-1542)</name>
    <name type="common">Torula yeast</name>
    <name type="synonym">Candida utilis</name>
    <dbReference type="NCBI Taxonomy" id="983966"/>
    <lineage>
        <taxon>Eukaryota</taxon>
        <taxon>Fungi</taxon>
        <taxon>Dikarya</taxon>
        <taxon>Ascomycota</taxon>
        <taxon>Saccharomycotina</taxon>
        <taxon>Saccharomycetes</taxon>
        <taxon>Phaffomycetales</taxon>
        <taxon>Phaffomycetaceae</taxon>
        <taxon>Cyberlindnera</taxon>
    </lineage>
</organism>
<evidence type="ECO:0000313" key="8">
    <source>
        <dbReference type="EMBL" id="ODV74387.1"/>
    </source>
</evidence>
<name>A0A0H5C4P5_CYBJN</name>
<reference evidence="7" key="1">
    <citation type="submission" date="2014-12" db="EMBL/GenBank/DDBJ databases">
        <authorList>
            <person name="Jaenicke S."/>
        </authorList>
    </citation>
    <scope>NUCLEOTIDE SEQUENCE [LARGE SCALE GENOMIC DNA]</scope>
    <source>
        <strain evidence="7">CBS1600</strain>
    </source>
</reference>
<keyword evidence="3" id="KW-0689">Ribosomal protein</keyword>
<gene>
    <name evidence="7" type="ORF">BN1211_3635</name>
    <name evidence="8" type="ORF">CYBJADRAFT_167061</name>
</gene>
<keyword evidence="5" id="KW-0687">Ribonucleoprotein</keyword>
<dbReference type="GO" id="GO:0005739">
    <property type="term" value="C:mitochondrion"/>
    <property type="evidence" value="ECO:0007669"/>
    <property type="project" value="UniProtKB-SubCell"/>
</dbReference>
<comment type="subcellular location">
    <subcellularLocation>
        <location evidence="1">Mitochondrion</location>
    </subcellularLocation>
</comment>
<dbReference type="EMBL" id="CDQK01000004">
    <property type="protein sequence ID" value="CEP23120.1"/>
    <property type="molecule type" value="Genomic_DNA"/>
</dbReference>
<evidence type="ECO:0000256" key="3">
    <source>
        <dbReference type="ARBA" id="ARBA00022980"/>
    </source>
</evidence>
<reference evidence="9" key="2">
    <citation type="journal article" date="2015" name="J. Biotechnol.">
        <title>The structure of the Cyberlindnera jadinii genome and its relation to Candida utilis analyzed by the occurrence of single nucleotide polymorphisms.</title>
        <authorList>
            <person name="Rupp O."/>
            <person name="Brinkrolf K."/>
            <person name="Buerth C."/>
            <person name="Kunigo M."/>
            <person name="Schneider J."/>
            <person name="Jaenicke S."/>
            <person name="Goesmann A."/>
            <person name="Puehler A."/>
            <person name="Jaeger K.-E."/>
            <person name="Ernst J.F."/>
        </authorList>
    </citation>
    <scope>NUCLEOTIDE SEQUENCE [LARGE SCALE GENOMIC DNA]</scope>
    <source>
        <strain evidence="9">ATCC 18201 / CBS 1600 / BCRC 20928 / JCM 3617 / NBRC 0987 / NRRL Y-1542</strain>
    </source>
</reference>
<dbReference type="GO" id="GO:0005840">
    <property type="term" value="C:ribosome"/>
    <property type="evidence" value="ECO:0007669"/>
    <property type="project" value="UniProtKB-KW"/>
</dbReference>
<dbReference type="Pfam" id="PF10501">
    <property type="entry name" value="Ribosomal_L50"/>
    <property type="match status" value="1"/>
</dbReference>
<evidence type="ECO:0000256" key="4">
    <source>
        <dbReference type="ARBA" id="ARBA00023128"/>
    </source>
</evidence>
<comment type="similarity">
    <text evidence="2">Belongs to the mitochondrion-specific ribosomal protein mL50 family.</text>
</comment>
<dbReference type="Gene3D" id="1.10.1200.10">
    <property type="entry name" value="ACP-like"/>
    <property type="match status" value="1"/>
</dbReference>
<accession>A0A1E4S4D1</accession>
<dbReference type="AlphaFoldDB" id="A0A0H5C4P5"/>
<dbReference type="OrthoDB" id="3980895at2759"/>
<evidence type="ECO:0000313" key="7">
    <source>
        <dbReference type="EMBL" id="CEP23120.1"/>
    </source>
</evidence>
<dbReference type="InterPro" id="IPR036736">
    <property type="entry name" value="ACP-like_sf"/>
</dbReference>
<dbReference type="InterPro" id="IPR018305">
    <property type="entry name" value="Ribosomal_m50"/>
</dbReference>
<evidence type="ECO:0000256" key="6">
    <source>
        <dbReference type="ARBA" id="ARBA00035183"/>
    </source>
</evidence>
<evidence type="ECO:0000313" key="10">
    <source>
        <dbReference type="Proteomes" id="UP000094389"/>
    </source>
</evidence>
<reference evidence="8 10" key="3">
    <citation type="journal article" date="2016" name="Proc. Natl. Acad. Sci. U.S.A.">
        <title>Comparative genomics of biotechnologically important yeasts.</title>
        <authorList>
            <person name="Riley R."/>
            <person name="Haridas S."/>
            <person name="Wolfe K.H."/>
            <person name="Lopes M.R."/>
            <person name="Hittinger C.T."/>
            <person name="Goeker M."/>
            <person name="Salamov A.A."/>
            <person name="Wisecaver J.H."/>
            <person name="Long T.M."/>
            <person name="Calvey C.H."/>
            <person name="Aerts A.L."/>
            <person name="Barry K.W."/>
            <person name="Choi C."/>
            <person name="Clum A."/>
            <person name="Coughlan A.Y."/>
            <person name="Deshpande S."/>
            <person name="Douglass A.P."/>
            <person name="Hanson S.J."/>
            <person name="Klenk H.-P."/>
            <person name="LaButti K.M."/>
            <person name="Lapidus A."/>
            <person name="Lindquist E.A."/>
            <person name="Lipzen A.M."/>
            <person name="Meier-Kolthoff J.P."/>
            <person name="Ohm R.A."/>
            <person name="Otillar R.P."/>
            <person name="Pangilinan J.L."/>
            <person name="Peng Y."/>
            <person name="Rokas A."/>
            <person name="Rosa C.A."/>
            <person name="Scheuner C."/>
            <person name="Sibirny A.A."/>
            <person name="Slot J.C."/>
            <person name="Stielow J.B."/>
            <person name="Sun H."/>
            <person name="Kurtzman C.P."/>
            <person name="Blackwell M."/>
            <person name="Grigoriev I.V."/>
            <person name="Jeffries T.W."/>
        </authorList>
    </citation>
    <scope>NUCLEOTIDE SEQUENCE [LARGE SCALE GENOMIC DNA]</scope>
    <source>
        <strain evidence="10">ATCC 18201 / CBS 1600 / BCRC 20928 / JCM 3617 / NBRC 0987 / NRRL Y-1542</strain>
        <strain evidence="8">NRRL Y-1542</strain>
    </source>
</reference>
<proteinExistence type="inferred from homology"/>
<protein>
    <recommendedName>
        <fullName evidence="6">Large ribosomal subunit protein mL50</fullName>
    </recommendedName>
</protein>
<sequence>MLTRTTVRRLHTSRVSYGFMDWFKMKKAEERKPKPKAEDINTVMAKAEEGEVTVTKMDKIEFIGKKSKKPQDTRPLAERLNGFHIKHWIAKEKVTDEAQFAKLIIDEYNKLVPNNVASVKDVNLANLNLRFQVTKQVQAKSGYLIPDLVLTRASNGQVLLDHFDKLMNGTQSKYHLTLDDIPVTSENVYIQPSVTSRERKTKFKKLLKEAKKAQDEKTEQLIQGVRA</sequence>